<feature type="region of interest" description="Disordered" evidence="3">
    <location>
        <begin position="1"/>
        <end position="33"/>
    </location>
</feature>
<evidence type="ECO:0000256" key="1">
    <source>
        <dbReference type="ARBA" id="ARBA00023002"/>
    </source>
</evidence>
<name>A0A1G8HML8_9NOCA</name>
<dbReference type="PANTHER" id="PTHR13789:SF309">
    <property type="entry name" value="PUTATIVE (AFU_ORTHOLOGUE AFUA_6G14510)-RELATED"/>
    <property type="match status" value="1"/>
</dbReference>
<feature type="domain" description="FAD dependent oxidoreductase" evidence="4">
    <location>
        <begin position="44"/>
        <end position="92"/>
    </location>
</feature>
<keyword evidence="7" id="KW-1185">Reference proteome</keyword>
<evidence type="ECO:0000259" key="4">
    <source>
        <dbReference type="Pfam" id="PF01266"/>
    </source>
</evidence>
<dbReference type="InterPro" id="IPR002938">
    <property type="entry name" value="FAD-bd"/>
</dbReference>
<reference evidence="6 7" key="1">
    <citation type="submission" date="2016-10" db="EMBL/GenBank/DDBJ databases">
        <authorList>
            <person name="de Groot N.N."/>
        </authorList>
    </citation>
    <scope>NUCLEOTIDE SEQUENCE [LARGE SCALE GENOMIC DNA]</scope>
    <source>
        <strain evidence="6 7">DSM 44892</strain>
    </source>
</reference>
<dbReference type="Pfam" id="PF01494">
    <property type="entry name" value="FAD_binding_3"/>
    <property type="match status" value="1"/>
</dbReference>
<keyword evidence="1" id="KW-0560">Oxidoreductase</keyword>
<evidence type="ECO:0000313" key="7">
    <source>
        <dbReference type="Proteomes" id="UP000183263"/>
    </source>
</evidence>
<dbReference type="EMBL" id="FNDN01000005">
    <property type="protein sequence ID" value="SDI07908.1"/>
    <property type="molecule type" value="Genomic_DNA"/>
</dbReference>
<dbReference type="PANTHER" id="PTHR13789">
    <property type="entry name" value="MONOOXYGENASE"/>
    <property type="match status" value="1"/>
</dbReference>
<sequence>MPSAEQGFRSGTEIRSRNHAASRTEATYRPGRLSTVGGMKGSAAVAGGGIAGLCAAAYLRARGWDVTVFERADRLPATGTALGMWPSAVRALDEIGVGGRVRSLGVEQHHAEIRRPDGRVVAGGDTRGAAYLLSRPALLAALAEVVPGDATVFGTPAPAIADLSAADVIIGADGLRSPTRRQLFGAGHEPRYVGRTAWRGWVPGHRDGVVETWDTDALFGLTPRDGGLINWFASVRTAPGNDEGLAGVRSRFGSWHPEIREVLAAATAETTLQHDLYESPPLPSYVRDNVALVGDAAHAMAPNLGHGACEAIVDGVTLGRLLVAGPDVRTALRRYDRRRRMPTRLLVRASRLAADVAMAGRGRRSRDRVLRTLTALT</sequence>
<dbReference type="Pfam" id="PF01266">
    <property type="entry name" value="DAO"/>
    <property type="match status" value="1"/>
</dbReference>
<dbReference type="SUPFAM" id="SSF51905">
    <property type="entry name" value="FAD/NAD(P)-binding domain"/>
    <property type="match status" value="1"/>
</dbReference>
<dbReference type="InterPro" id="IPR050493">
    <property type="entry name" value="FAD-dep_Monooxygenase_BioMet"/>
</dbReference>
<gene>
    <name evidence="6" type="ORF">SAMN05444695_1059</name>
</gene>
<dbReference type="PRINTS" id="PR00420">
    <property type="entry name" value="RNGMNOXGNASE"/>
</dbReference>
<dbReference type="Gene3D" id="3.50.50.60">
    <property type="entry name" value="FAD/NAD(P)-binding domain"/>
    <property type="match status" value="1"/>
</dbReference>
<dbReference type="AlphaFoldDB" id="A0A1G8HML8"/>
<dbReference type="GO" id="GO:0071949">
    <property type="term" value="F:FAD binding"/>
    <property type="evidence" value="ECO:0007669"/>
    <property type="project" value="InterPro"/>
</dbReference>
<proteinExistence type="predicted"/>
<evidence type="ECO:0000259" key="5">
    <source>
        <dbReference type="Pfam" id="PF01494"/>
    </source>
</evidence>
<dbReference type="Proteomes" id="UP000183263">
    <property type="component" value="Unassembled WGS sequence"/>
</dbReference>
<evidence type="ECO:0000256" key="2">
    <source>
        <dbReference type="ARBA" id="ARBA00023033"/>
    </source>
</evidence>
<evidence type="ECO:0000313" key="6">
    <source>
        <dbReference type="EMBL" id="SDI07908.1"/>
    </source>
</evidence>
<evidence type="ECO:0000256" key="3">
    <source>
        <dbReference type="SAM" id="MobiDB-lite"/>
    </source>
</evidence>
<keyword evidence="2" id="KW-0503">Monooxygenase</keyword>
<accession>A0A1G8HML8</accession>
<feature type="domain" description="FAD-binding" evidence="5">
    <location>
        <begin position="166"/>
        <end position="347"/>
    </location>
</feature>
<protein>
    <submittedName>
        <fullName evidence="6">2-polyprenyl-6-methoxyphenol hydroxylase</fullName>
    </submittedName>
</protein>
<dbReference type="GO" id="GO:0004497">
    <property type="term" value="F:monooxygenase activity"/>
    <property type="evidence" value="ECO:0007669"/>
    <property type="project" value="UniProtKB-KW"/>
</dbReference>
<dbReference type="InterPro" id="IPR036188">
    <property type="entry name" value="FAD/NAD-bd_sf"/>
</dbReference>
<organism evidence="6 7">
    <name type="scientific">Rhodococcus triatomae</name>
    <dbReference type="NCBI Taxonomy" id="300028"/>
    <lineage>
        <taxon>Bacteria</taxon>
        <taxon>Bacillati</taxon>
        <taxon>Actinomycetota</taxon>
        <taxon>Actinomycetes</taxon>
        <taxon>Mycobacteriales</taxon>
        <taxon>Nocardiaceae</taxon>
        <taxon>Rhodococcus</taxon>
    </lineage>
</organism>
<dbReference type="InterPro" id="IPR006076">
    <property type="entry name" value="FAD-dep_OxRdtase"/>
</dbReference>